<accession>A0AAE3IFW8</accession>
<dbReference type="EMBL" id="JAOQJZ010000003">
    <property type="protein sequence ID" value="MCU6705055.1"/>
    <property type="molecule type" value="Genomic_DNA"/>
</dbReference>
<reference evidence="2 3" key="1">
    <citation type="journal article" date="2021" name="ISME Commun">
        <title>Automated analysis of genomic sequences facilitates high-throughput and comprehensive description of bacteria.</title>
        <authorList>
            <person name="Hitch T.C.A."/>
        </authorList>
    </citation>
    <scope>NUCLEOTIDE SEQUENCE [LARGE SCALE GENOMIC DNA]</scope>
    <source>
        <strain evidence="2 3">Sanger_31</strain>
    </source>
</reference>
<organism evidence="2 3">
    <name type="scientific">Hominimerdicola aceti</name>
    <dbReference type="NCBI Taxonomy" id="2981726"/>
    <lineage>
        <taxon>Bacteria</taxon>
        <taxon>Bacillati</taxon>
        <taxon>Bacillota</taxon>
        <taxon>Clostridia</taxon>
        <taxon>Eubacteriales</taxon>
        <taxon>Oscillospiraceae</taxon>
        <taxon>Hominimerdicola</taxon>
    </lineage>
</organism>
<sequence length="114" mass="12528">MICLAYSDDNNFTTMQEEAIRRVREMQRRSRSIVGASPNSESAPPNAEETPRTQNVHSPQKAPQSSSLLSGLLGGNLGDIKIDEEKALIGLLIYILYKQGADIKLLLALGYLLL</sequence>
<evidence type="ECO:0000313" key="3">
    <source>
        <dbReference type="Proteomes" id="UP001208131"/>
    </source>
</evidence>
<evidence type="ECO:0000313" key="2">
    <source>
        <dbReference type="EMBL" id="MCU6705055.1"/>
    </source>
</evidence>
<feature type="compositionally biased region" description="Polar residues" evidence="1">
    <location>
        <begin position="52"/>
        <end position="64"/>
    </location>
</feature>
<comment type="caution">
    <text evidence="2">The sequence shown here is derived from an EMBL/GenBank/DDBJ whole genome shotgun (WGS) entry which is preliminary data.</text>
</comment>
<gene>
    <name evidence="2" type="ORF">OCV57_03820</name>
</gene>
<proteinExistence type="predicted"/>
<feature type="region of interest" description="Disordered" evidence="1">
    <location>
        <begin position="26"/>
        <end position="67"/>
    </location>
</feature>
<dbReference type="RefSeq" id="WP_267300487.1">
    <property type="nucleotide sequence ID" value="NZ_JAOQJZ010000003.1"/>
</dbReference>
<evidence type="ECO:0000256" key="1">
    <source>
        <dbReference type="SAM" id="MobiDB-lite"/>
    </source>
</evidence>
<dbReference type="Proteomes" id="UP001208131">
    <property type="component" value="Unassembled WGS sequence"/>
</dbReference>
<name>A0AAE3IFW8_9FIRM</name>
<protein>
    <submittedName>
        <fullName evidence="2">Uncharacterized protein</fullName>
    </submittedName>
</protein>
<dbReference type="AlphaFoldDB" id="A0AAE3IFW8"/>
<keyword evidence="3" id="KW-1185">Reference proteome</keyword>